<dbReference type="EMBL" id="SZQA01000017">
    <property type="protein sequence ID" value="TKK87109.1"/>
    <property type="molecule type" value="Genomic_DNA"/>
</dbReference>
<dbReference type="PANTHER" id="PTHR30283:SF4">
    <property type="entry name" value="PEROXIDE STRESS RESISTANCE PROTEIN YAAA"/>
    <property type="match status" value="1"/>
</dbReference>
<protein>
    <submittedName>
        <fullName evidence="1">Peroxide stress protein YaaA</fullName>
    </submittedName>
</protein>
<evidence type="ECO:0000313" key="2">
    <source>
        <dbReference type="Proteomes" id="UP000308705"/>
    </source>
</evidence>
<dbReference type="GO" id="GO:0033194">
    <property type="term" value="P:response to hydroperoxide"/>
    <property type="evidence" value="ECO:0007669"/>
    <property type="project" value="TreeGrafter"/>
</dbReference>
<evidence type="ECO:0000313" key="1">
    <source>
        <dbReference type="EMBL" id="TKK87109.1"/>
    </source>
</evidence>
<dbReference type="GO" id="GO:0005829">
    <property type="term" value="C:cytosol"/>
    <property type="evidence" value="ECO:0007669"/>
    <property type="project" value="TreeGrafter"/>
</dbReference>
<dbReference type="Proteomes" id="UP000308705">
    <property type="component" value="Unassembled WGS sequence"/>
</dbReference>
<dbReference type="Pfam" id="PF03883">
    <property type="entry name" value="H2O2_YaaD"/>
    <property type="match status" value="1"/>
</dbReference>
<sequence>MLILLPPSEGKAASGRGRPVDLGSLSFPELTSSREKVLDALVELCHTPEQAHQVLGLPPGLAGEISRNRGLRSARTVKVADLYTGVLYDALSLATLDSQARARATKRLVVFSGLWGALRLGDRVPPYRLSMGVRLPPVGGLAAFWKPTLAPIFDEGTGLVVDLRSSTYAAAWKPKRETVAVRVLRADGTVVSHMAKLTRGLIARSLVESPAPAKDAGELAHLLTRLGHAVELHPGRLDVVLSS</sequence>
<organism evidence="1 2">
    <name type="scientific">Herbidospora galbida</name>
    <dbReference type="NCBI Taxonomy" id="2575442"/>
    <lineage>
        <taxon>Bacteria</taxon>
        <taxon>Bacillati</taxon>
        <taxon>Actinomycetota</taxon>
        <taxon>Actinomycetes</taxon>
        <taxon>Streptosporangiales</taxon>
        <taxon>Streptosporangiaceae</taxon>
        <taxon>Herbidospora</taxon>
    </lineage>
</organism>
<dbReference type="InterPro" id="IPR005583">
    <property type="entry name" value="YaaA"/>
</dbReference>
<keyword evidence="2" id="KW-1185">Reference proteome</keyword>
<gene>
    <name evidence="1" type="ORF">FDA94_18455</name>
</gene>
<dbReference type="RefSeq" id="WP_137248312.1">
    <property type="nucleotide sequence ID" value="NZ_SZQA01000017.1"/>
</dbReference>
<proteinExistence type="predicted"/>
<reference evidence="1 2" key="1">
    <citation type="submission" date="2019-04" db="EMBL/GenBank/DDBJ databases">
        <title>Herbidospora sp. NEAU-GS14.nov., a novel actinomycete isolated from soil.</title>
        <authorList>
            <person name="Han L."/>
        </authorList>
    </citation>
    <scope>NUCLEOTIDE SEQUENCE [LARGE SCALE GENOMIC DNA]</scope>
    <source>
        <strain evidence="1 2">NEAU-GS14</strain>
    </source>
</reference>
<comment type="caution">
    <text evidence="1">The sequence shown here is derived from an EMBL/GenBank/DDBJ whole genome shotgun (WGS) entry which is preliminary data.</text>
</comment>
<name>A0A4U3MEZ6_9ACTN</name>
<dbReference type="OrthoDB" id="3210767at2"/>
<dbReference type="PANTHER" id="PTHR30283">
    <property type="entry name" value="PEROXIDE STRESS RESPONSE PROTEIN YAAA"/>
    <property type="match status" value="1"/>
</dbReference>
<dbReference type="AlphaFoldDB" id="A0A4U3MEZ6"/>
<accession>A0A4U3MEZ6</accession>